<feature type="region of interest" description="Disordered" evidence="2">
    <location>
        <begin position="771"/>
        <end position="818"/>
    </location>
</feature>
<dbReference type="SUPFAM" id="SSF47592">
    <property type="entry name" value="SWIB/MDM2 domain"/>
    <property type="match status" value="1"/>
</dbReference>
<dbReference type="InterPro" id="IPR003121">
    <property type="entry name" value="SWIB_MDM2_domain"/>
</dbReference>
<name>A0A409V8N6_9AGAR</name>
<evidence type="ECO:0000256" key="2">
    <source>
        <dbReference type="SAM" id="MobiDB-lite"/>
    </source>
</evidence>
<dbReference type="InterPro" id="IPR019835">
    <property type="entry name" value="SWIB_domain"/>
</dbReference>
<dbReference type="SMART" id="SM00151">
    <property type="entry name" value="SWIB"/>
    <property type="match status" value="1"/>
</dbReference>
<dbReference type="Proteomes" id="UP000284842">
    <property type="component" value="Unassembled WGS sequence"/>
</dbReference>
<dbReference type="EMBL" id="NHTK01006135">
    <property type="protein sequence ID" value="PPQ62938.1"/>
    <property type="molecule type" value="Genomic_DNA"/>
</dbReference>
<keyword evidence="6" id="KW-1185">Reference proteome</keyword>
<evidence type="ECO:0000256" key="1">
    <source>
        <dbReference type="ARBA" id="ARBA00038101"/>
    </source>
</evidence>
<comment type="caution">
    <text evidence="5">The sequence shown here is derived from an EMBL/GenBank/DDBJ whole genome shotgun (WGS) entry which is preliminary data.</text>
</comment>
<dbReference type="InterPro" id="IPR006597">
    <property type="entry name" value="Sel1-like"/>
</dbReference>
<dbReference type="CDD" id="cd10567">
    <property type="entry name" value="SWIB-MDM2_like"/>
    <property type="match status" value="1"/>
</dbReference>
<dbReference type="PANTHER" id="PTHR11102">
    <property type="entry name" value="SEL-1-LIKE PROTEIN"/>
    <property type="match status" value="1"/>
</dbReference>
<evidence type="ECO:0000256" key="3">
    <source>
        <dbReference type="SAM" id="Phobius"/>
    </source>
</evidence>
<reference evidence="5 6" key="1">
    <citation type="journal article" date="2018" name="Evol. Lett.">
        <title>Horizontal gene cluster transfer increased hallucinogenic mushroom diversity.</title>
        <authorList>
            <person name="Reynolds H.T."/>
            <person name="Vijayakumar V."/>
            <person name="Gluck-Thaler E."/>
            <person name="Korotkin H.B."/>
            <person name="Matheny P.B."/>
            <person name="Slot J.C."/>
        </authorList>
    </citation>
    <scope>NUCLEOTIDE SEQUENCE [LARGE SCALE GENOMIC DNA]</scope>
    <source>
        <strain evidence="5 6">2629</strain>
    </source>
</reference>
<feature type="region of interest" description="Disordered" evidence="2">
    <location>
        <begin position="995"/>
        <end position="1133"/>
    </location>
</feature>
<feature type="compositionally biased region" description="Basic and acidic residues" evidence="2">
    <location>
        <begin position="793"/>
        <end position="806"/>
    </location>
</feature>
<feature type="domain" description="DM2" evidence="4">
    <location>
        <begin position="1133"/>
        <end position="1210"/>
    </location>
</feature>
<dbReference type="GO" id="GO:0005789">
    <property type="term" value="C:endoplasmic reticulum membrane"/>
    <property type="evidence" value="ECO:0007669"/>
    <property type="project" value="TreeGrafter"/>
</dbReference>
<dbReference type="Pfam" id="PF08238">
    <property type="entry name" value="Sel1"/>
    <property type="match status" value="8"/>
</dbReference>
<dbReference type="PROSITE" id="PS51925">
    <property type="entry name" value="SWIB_MDM2"/>
    <property type="match status" value="1"/>
</dbReference>
<sequence>SAVIPPSKPNPSEQEKERAAEAARAYKQAISTLSFLKTHPVKHIFDAALSHNFASKPIFTAANYQGQGPIGSAIRIFLRLHEATIGRVTNLFSHGGLGSHGSKWREDEMKQKAIKAVDLLEHSAELGNMDALFTLAYISLFPPTLHFPLEPRLAYNAFSSHASQTGNATSQAYIAFFHATGYKGVVPVDQAKAQLYFTFAANGGDKGAQQALAYRYWSGIGTSESCENALSWYAMAKFLSGPPGGRTLPQTATRLSDLAGGIYGPGASVASTGFNAQSPAIKAGVARAAGETWEDFNADRGEIDFAFRLGKIFYQGSIYASPGGIGSGSEGVGAVPRNFKVARKYFLLITRQVWPHEPPSVTQVKDENKPIGFAAASAGYLGRMYLRGEGVKQDYLTARLWFERGAEQGDKECQNGLGIIYRDGLGVKPDMKKALFHFTAAAGQELPEAQVNLGKYYYNRGELALAMTYFEGAVRNGSPFEAYYYYAEIQSSQVNKPGITAHSSSGSCSMAVSFYKLVAERGVWDDDLLRDAETAWMSGTDQDKEVAMLKWWIAAERGFEIAQNNLAYVLDQDKTILRLTRFSPMTPSNDTARLALTQWIRAAGQRNIDALVKVGDYYYHGLGVPDESPQSRYEKAARYYQSASDTQMSALAMWNLGWMYENGIGVPRDFHLAKRHYDLALETNSEAYLPVMLSLTKLYARSFWHTVTGGKDGLSLWGSDEDDVVHPTKKQDSRQLDDGQHHEGSEHKDDLDDLENEDGPWYFGKAKEEFHRRRGGQTHGGRRGEEEDPIQWARERRDAERDRESDFGPDDYFDGGMRGGNHEEMEIDELGETMVLIILCLVISVLLYIRTRIVERMRREQRGEQGGENRNEGGIFPPPGDPALTIYVTSMSDNVTWCCQNLYFLFINSSFLWIYNLFLVSSIPSKLPSFMTFDFAFLEPRIHGILSAPGTDLSTISAKRVRRQLLELDSSLTPEFVKEHKDEIDAIISSVFEQVSAEQTANGDDTDIKDEEDEDEDEDQPSYNHHSSSSRKRKQHEDDDDPGVQDDVSPPPKKSKKSAKKGQELSDAQLARKLSSEINGRSTRGVKGSRAAPTPKRSRAKKSAATVDSDEGSDDDGASKRKKKPSASGAKGGFAKEFTLSEPLSAVLKVDKLSRPQVVKQLWVYIKGNELQNPTNKKEIMCDANLRAVFGVDKIDMFKMNKVLGQCVFNFL</sequence>
<evidence type="ECO:0000259" key="4">
    <source>
        <dbReference type="PROSITE" id="PS51925"/>
    </source>
</evidence>
<dbReference type="AlphaFoldDB" id="A0A409V8N6"/>
<evidence type="ECO:0000313" key="6">
    <source>
        <dbReference type="Proteomes" id="UP000284842"/>
    </source>
</evidence>
<dbReference type="GO" id="GO:0036503">
    <property type="term" value="P:ERAD pathway"/>
    <property type="evidence" value="ECO:0007669"/>
    <property type="project" value="TreeGrafter"/>
</dbReference>
<keyword evidence="3" id="KW-0472">Membrane</keyword>
<dbReference type="Pfam" id="PF02201">
    <property type="entry name" value="SWIB"/>
    <property type="match status" value="1"/>
</dbReference>
<dbReference type="Gene3D" id="1.25.40.10">
    <property type="entry name" value="Tetratricopeptide repeat domain"/>
    <property type="match status" value="3"/>
</dbReference>
<feature type="transmembrane region" description="Helical" evidence="3">
    <location>
        <begin position="830"/>
        <end position="849"/>
    </location>
</feature>
<keyword evidence="3" id="KW-1133">Transmembrane helix</keyword>
<gene>
    <name evidence="5" type="ORF">CVT24_006178</name>
</gene>
<dbReference type="SMART" id="SM00671">
    <property type="entry name" value="SEL1"/>
    <property type="match status" value="7"/>
</dbReference>
<keyword evidence="3" id="KW-0812">Transmembrane</keyword>
<dbReference type="OrthoDB" id="27934at2759"/>
<dbReference type="InParanoid" id="A0A409V8N6"/>
<proteinExistence type="inferred from homology"/>
<feature type="transmembrane region" description="Helical" evidence="3">
    <location>
        <begin position="902"/>
        <end position="923"/>
    </location>
</feature>
<dbReference type="Gene3D" id="1.10.245.10">
    <property type="entry name" value="SWIB/MDM2 domain"/>
    <property type="match status" value="1"/>
</dbReference>
<feature type="region of interest" description="Disordered" evidence="2">
    <location>
        <begin position="724"/>
        <end position="755"/>
    </location>
</feature>
<dbReference type="InterPro" id="IPR011990">
    <property type="entry name" value="TPR-like_helical_dom_sf"/>
</dbReference>
<organism evidence="5 6">
    <name type="scientific">Panaeolus cyanescens</name>
    <dbReference type="NCBI Taxonomy" id="181874"/>
    <lineage>
        <taxon>Eukaryota</taxon>
        <taxon>Fungi</taxon>
        <taxon>Dikarya</taxon>
        <taxon>Basidiomycota</taxon>
        <taxon>Agaricomycotina</taxon>
        <taxon>Agaricomycetes</taxon>
        <taxon>Agaricomycetidae</taxon>
        <taxon>Agaricales</taxon>
        <taxon>Agaricineae</taxon>
        <taxon>Galeropsidaceae</taxon>
        <taxon>Panaeolus</taxon>
    </lineage>
</organism>
<feature type="compositionally biased region" description="Basic and acidic residues" evidence="2">
    <location>
        <begin position="724"/>
        <end position="750"/>
    </location>
</feature>
<feature type="non-terminal residue" evidence="5">
    <location>
        <position position="1"/>
    </location>
</feature>
<dbReference type="STRING" id="181874.A0A409V8N6"/>
<feature type="compositionally biased region" description="Acidic residues" evidence="2">
    <location>
        <begin position="1004"/>
        <end position="1020"/>
    </location>
</feature>
<dbReference type="SUPFAM" id="SSF81901">
    <property type="entry name" value="HCP-like"/>
    <property type="match status" value="3"/>
</dbReference>
<accession>A0A409V8N6</accession>
<dbReference type="InterPro" id="IPR036885">
    <property type="entry name" value="SWIB_MDM2_dom_sf"/>
</dbReference>
<dbReference type="PANTHER" id="PTHR11102:SF147">
    <property type="entry name" value="SEL1L ADAPTOR SUBUNIT OF ERAD E3 UBIQUITIN LIGASE"/>
    <property type="match status" value="1"/>
</dbReference>
<evidence type="ECO:0000313" key="5">
    <source>
        <dbReference type="EMBL" id="PPQ62938.1"/>
    </source>
</evidence>
<protein>
    <recommendedName>
        <fullName evidence="4">DM2 domain-containing protein</fullName>
    </recommendedName>
</protein>
<dbReference type="InterPro" id="IPR050767">
    <property type="entry name" value="Sel1_AlgK"/>
</dbReference>
<comment type="similarity">
    <text evidence="1">Belongs to the sel-1 family.</text>
</comment>